<dbReference type="CDD" id="cd00090">
    <property type="entry name" value="HTH_ARSR"/>
    <property type="match status" value="1"/>
</dbReference>
<dbReference type="Proteomes" id="UP001595872">
    <property type="component" value="Unassembled WGS sequence"/>
</dbReference>
<dbReference type="InterPro" id="IPR036388">
    <property type="entry name" value="WH-like_DNA-bd_sf"/>
</dbReference>
<dbReference type="RefSeq" id="WP_378256838.1">
    <property type="nucleotide sequence ID" value="NZ_JBHSIT010000005.1"/>
</dbReference>
<dbReference type="PROSITE" id="PS50995">
    <property type="entry name" value="HTH_MARR_2"/>
    <property type="match status" value="1"/>
</dbReference>
<dbReference type="InterPro" id="IPR000835">
    <property type="entry name" value="HTH_MarR-typ"/>
</dbReference>
<evidence type="ECO:0000313" key="3">
    <source>
        <dbReference type="EMBL" id="MFC4909374.1"/>
    </source>
</evidence>
<accession>A0ABV9U0R5</accession>
<dbReference type="Gene3D" id="1.10.10.10">
    <property type="entry name" value="Winged helix-like DNA-binding domain superfamily/Winged helix DNA-binding domain"/>
    <property type="match status" value="1"/>
</dbReference>
<reference evidence="4" key="1">
    <citation type="journal article" date="2019" name="Int. J. Syst. Evol. Microbiol.">
        <title>The Global Catalogue of Microorganisms (GCM) 10K type strain sequencing project: providing services to taxonomists for standard genome sequencing and annotation.</title>
        <authorList>
            <consortium name="The Broad Institute Genomics Platform"/>
            <consortium name="The Broad Institute Genome Sequencing Center for Infectious Disease"/>
            <person name="Wu L."/>
            <person name="Ma J."/>
        </authorList>
    </citation>
    <scope>NUCLEOTIDE SEQUENCE [LARGE SCALE GENOMIC DNA]</scope>
    <source>
        <strain evidence="4">KLKA75</strain>
    </source>
</reference>
<organism evidence="3 4">
    <name type="scientific">Actinomadura gamaensis</name>
    <dbReference type="NCBI Taxonomy" id="1763541"/>
    <lineage>
        <taxon>Bacteria</taxon>
        <taxon>Bacillati</taxon>
        <taxon>Actinomycetota</taxon>
        <taxon>Actinomycetes</taxon>
        <taxon>Streptosporangiales</taxon>
        <taxon>Thermomonosporaceae</taxon>
        <taxon>Actinomadura</taxon>
    </lineage>
</organism>
<dbReference type="InterPro" id="IPR011991">
    <property type="entry name" value="ArsR-like_HTH"/>
</dbReference>
<proteinExistence type="predicted"/>
<dbReference type="PRINTS" id="PR00598">
    <property type="entry name" value="HTHMARR"/>
</dbReference>
<protein>
    <submittedName>
        <fullName evidence="3">MarR family winged helix-turn-helix transcriptional regulator</fullName>
    </submittedName>
</protein>
<dbReference type="Pfam" id="PF12802">
    <property type="entry name" value="MarR_2"/>
    <property type="match status" value="1"/>
</dbReference>
<dbReference type="SUPFAM" id="SSF46785">
    <property type="entry name" value="Winged helix' DNA-binding domain"/>
    <property type="match status" value="1"/>
</dbReference>
<dbReference type="InterPro" id="IPR036390">
    <property type="entry name" value="WH_DNA-bd_sf"/>
</dbReference>
<sequence>MTSPKRPDPSSGEIMEIERALTRMAHLLTRARQHDRVVAASGVAVDRAAVPLLRLLAENGEPMRPSEIAARLVVEAPHVTRQVQRLERAGYVDRVPDPDDRRAQRVRLSDAGRDAVECIRAVGRAWMDDALADWSPDELRQLARLVHRMVDDFVAHSETTTPRFPHPLPADPETTSAASAPSPA</sequence>
<dbReference type="InterPro" id="IPR039422">
    <property type="entry name" value="MarR/SlyA-like"/>
</dbReference>
<dbReference type="SMART" id="SM00347">
    <property type="entry name" value="HTH_MARR"/>
    <property type="match status" value="1"/>
</dbReference>
<evidence type="ECO:0000259" key="2">
    <source>
        <dbReference type="PROSITE" id="PS50995"/>
    </source>
</evidence>
<feature type="domain" description="HTH marR-type" evidence="2">
    <location>
        <begin position="14"/>
        <end position="151"/>
    </location>
</feature>
<dbReference type="PANTHER" id="PTHR33164">
    <property type="entry name" value="TRANSCRIPTIONAL REGULATOR, MARR FAMILY"/>
    <property type="match status" value="1"/>
</dbReference>
<dbReference type="EMBL" id="JBHSIT010000005">
    <property type="protein sequence ID" value="MFC4909374.1"/>
    <property type="molecule type" value="Genomic_DNA"/>
</dbReference>
<gene>
    <name evidence="3" type="ORF">ACFPCY_18785</name>
</gene>
<keyword evidence="4" id="KW-1185">Reference proteome</keyword>
<evidence type="ECO:0000313" key="4">
    <source>
        <dbReference type="Proteomes" id="UP001595872"/>
    </source>
</evidence>
<evidence type="ECO:0000256" key="1">
    <source>
        <dbReference type="SAM" id="MobiDB-lite"/>
    </source>
</evidence>
<dbReference type="PANTHER" id="PTHR33164:SF57">
    <property type="entry name" value="MARR-FAMILY TRANSCRIPTIONAL REGULATOR"/>
    <property type="match status" value="1"/>
</dbReference>
<comment type="caution">
    <text evidence="3">The sequence shown here is derived from an EMBL/GenBank/DDBJ whole genome shotgun (WGS) entry which is preliminary data.</text>
</comment>
<feature type="compositionally biased region" description="Low complexity" evidence="1">
    <location>
        <begin position="171"/>
        <end position="184"/>
    </location>
</feature>
<feature type="region of interest" description="Disordered" evidence="1">
    <location>
        <begin position="158"/>
        <end position="184"/>
    </location>
</feature>
<name>A0ABV9U0R5_9ACTN</name>